<dbReference type="RefSeq" id="WP_116755063.1">
    <property type="nucleotide sequence ID" value="NZ_JBHUEX010000001.1"/>
</dbReference>
<dbReference type="Proteomes" id="UP000244893">
    <property type="component" value="Unassembled WGS sequence"/>
</dbReference>
<comment type="caution">
    <text evidence="2">The sequence shown here is derived from an EMBL/GenBank/DDBJ whole genome shotgun (WGS) entry which is preliminary data.</text>
</comment>
<accession>A0A2V1HRT0</accession>
<protein>
    <submittedName>
        <fullName evidence="2">Uncharacterized protein</fullName>
    </submittedName>
</protein>
<keyword evidence="1" id="KW-1133">Transmembrane helix</keyword>
<gene>
    <name evidence="2" type="ORF">DDQ50_02045</name>
</gene>
<keyword evidence="3" id="KW-1185">Reference proteome</keyword>
<organism evidence="2 3">
    <name type="scientific">Amnibacterium flavum</name>
    <dbReference type="NCBI Taxonomy" id="2173173"/>
    <lineage>
        <taxon>Bacteria</taxon>
        <taxon>Bacillati</taxon>
        <taxon>Actinomycetota</taxon>
        <taxon>Actinomycetes</taxon>
        <taxon>Micrococcales</taxon>
        <taxon>Microbacteriaceae</taxon>
        <taxon>Amnibacterium</taxon>
    </lineage>
</organism>
<evidence type="ECO:0000313" key="3">
    <source>
        <dbReference type="Proteomes" id="UP000244893"/>
    </source>
</evidence>
<dbReference type="EMBL" id="QEOP01000001">
    <property type="protein sequence ID" value="PVZ95326.1"/>
    <property type="molecule type" value="Genomic_DNA"/>
</dbReference>
<sequence length="61" mass="6130">MSVDLPAPPPVRASDNHSDAFLEVVQVRALAQESPAQAVVVAGGILGAVTLVLALIGLTAL</sequence>
<dbReference type="AlphaFoldDB" id="A0A2V1HRT0"/>
<evidence type="ECO:0000313" key="2">
    <source>
        <dbReference type="EMBL" id="PVZ95326.1"/>
    </source>
</evidence>
<reference evidence="2 3" key="1">
    <citation type="submission" date="2018-05" db="EMBL/GenBank/DDBJ databases">
        <title>Amnibacterium sp. M8JJ-5, whole genome shotgun sequence.</title>
        <authorList>
            <person name="Tuo L."/>
        </authorList>
    </citation>
    <scope>NUCLEOTIDE SEQUENCE [LARGE SCALE GENOMIC DNA]</scope>
    <source>
        <strain evidence="2 3">M8JJ-5</strain>
    </source>
</reference>
<keyword evidence="1" id="KW-0812">Transmembrane</keyword>
<evidence type="ECO:0000256" key="1">
    <source>
        <dbReference type="SAM" id="Phobius"/>
    </source>
</evidence>
<name>A0A2V1HRT0_9MICO</name>
<feature type="transmembrane region" description="Helical" evidence="1">
    <location>
        <begin position="38"/>
        <end position="60"/>
    </location>
</feature>
<proteinExistence type="predicted"/>
<keyword evidence="1" id="KW-0472">Membrane</keyword>